<dbReference type="RefSeq" id="WP_000717646.1">
    <property type="nucleotide sequence ID" value="NZ_ARXZ02000004.1"/>
</dbReference>
<evidence type="ECO:0000256" key="1">
    <source>
        <dbReference type="SAM" id="Phobius"/>
    </source>
</evidence>
<feature type="transmembrane region" description="Helical" evidence="1">
    <location>
        <begin position="12"/>
        <end position="35"/>
    </location>
</feature>
<dbReference type="EMBL" id="ARXZ02000004">
    <property type="protein sequence ID" value="ERI01302.1"/>
    <property type="molecule type" value="Genomic_DNA"/>
</dbReference>
<dbReference type="AlphaFoldDB" id="A0AAN4HKB9"/>
<evidence type="ECO:0000313" key="2">
    <source>
        <dbReference type="EMBL" id="ERI01302.1"/>
    </source>
</evidence>
<reference evidence="2 3" key="1">
    <citation type="journal article" date="2013" name="Genome Announc.">
        <title>Draft Genome Sequence of Bacillus thuringiensis var. thuringiensis Strain T01-328, a Brazilian Isolate That Produces a Soluble Pesticide Protein, Cry1Ia.</title>
        <authorList>
            <person name="Varani A.M."/>
            <person name="Lemos M.V."/>
            <person name="Fernandes C.C."/>
            <person name="Lemos E.G."/>
            <person name="Alves E.C."/>
            <person name="Desiderio J.A."/>
        </authorList>
    </citation>
    <scope>NUCLEOTIDE SEQUENCE [LARGE SCALE GENOMIC DNA]</scope>
    <source>
        <strain evidence="2 3">T01-328</strain>
    </source>
</reference>
<keyword evidence="1" id="KW-0472">Membrane</keyword>
<dbReference type="Proteomes" id="UP000013487">
    <property type="component" value="Unassembled WGS sequence"/>
</dbReference>
<keyword evidence="1" id="KW-1133">Transmembrane helix</keyword>
<gene>
    <name evidence="2" type="ORF">BTCBT_002857</name>
</gene>
<keyword evidence="1" id="KW-0812">Transmembrane</keyword>
<organism evidence="2 3">
    <name type="scientific">Bacillus thuringiensis T01-328</name>
    <dbReference type="NCBI Taxonomy" id="1324966"/>
    <lineage>
        <taxon>Bacteria</taxon>
        <taxon>Bacillati</taxon>
        <taxon>Bacillota</taxon>
        <taxon>Bacilli</taxon>
        <taxon>Bacillales</taxon>
        <taxon>Bacillaceae</taxon>
        <taxon>Bacillus</taxon>
        <taxon>Bacillus cereus group</taxon>
    </lineage>
</organism>
<protein>
    <submittedName>
        <fullName evidence="2">Uncharacterized protein</fullName>
    </submittedName>
</protein>
<sequence>MKKICNLIKNKKGVTSVYVILIISVLLPLIMFLSIDVPHYLDSSRKIKNTLDNASSSAITLLNDQKISEGVLEVDKQVADAMIKRIIKNDLSLDDNYMPLKGSIVSKKPNIKTYVVNNPKGIETVQTPIDNVKVNKTSVIIYAEIPVKGLFFTFNEVTMRKVAVSQAQF</sequence>
<comment type="caution">
    <text evidence="2">The sequence shown here is derived from an EMBL/GenBank/DDBJ whole genome shotgun (WGS) entry which is preliminary data.</text>
</comment>
<name>A0AAN4HKB9_BACTU</name>
<accession>A0AAN4HKB9</accession>
<proteinExistence type="predicted"/>
<evidence type="ECO:0000313" key="3">
    <source>
        <dbReference type="Proteomes" id="UP000013487"/>
    </source>
</evidence>